<proteinExistence type="predicted"/>
<evidence type="ECO:0000313" key="3">
    <source>
        <dbReference type="Proteomes" id="UP000189580"/>
    </source>
</evidence>
<protein>
    <submittedName>
        <fullName evidence="2">DNA-directed RNA polymerase II subunit RPB4</fullName>
    </submittedName>
</protein>
<dbReference type="KEGG" id="slb:AWJ20_4244"/>
<gene>
    <name evidence="2" type="primary">RPB4</name>
    <name evidence="2" type="ORF">AWJ20_4244</name>
</gene>
<reference evidence="2 3" key="1">
    <citation type="submission" date="2016-02" db="EMBL/GenBank/DDBJ databases">
        <title>Complete genome sequence and transcriptome regulation of the pentose utilising yeast Sugiyamaella lignohabitans.</title>
        <authorList>
            <person name="Bellasio M."/>
            <person name="Peymann A."/>
            <person name="Valli M."/>
            <person name="Sipitzky M."/>
            <person name="Graf A."/>
            <person name="Sauer M."/>
            <person name="Marx H."/>
            <person name="Mattanovich D."/>
        </authorList>
    </citation>
    <scope>NUCLEOTIDE SEQUENCE [LARGE SCALE GENOMIC DNA]</scope>
    <source>
        <strain evidence="2 3">CBS 10342</strain>
    </source>
</reference>
<dbReference type="OrthoDB" id="2186918at2759"/>
<keyword evidence="2" id="KW-0240">DNA-directed RNA polymerase</keyword>
<evidence type="ECO:0000256" key="1">
    <source>
        <dbReference type="SAM" id="MobiDB-lite"/>
    </source>
</evidence>
<organism evidence="2 3">
    <name type="scientific">Sugiyamaella lignohabitans</name>
    <dbReference type="NCBI Taxonomy" id="796027"/>
    <lineage>
        <taxon>Eukaryota</taxon>
        <taxon>Fungi</taxon>
        <taxon>Dikarya</taxon>
        <taxon>Ascomycota</taxon>
        <taxon>Saccharomycotina</taxon>
        <taxon>Dipodascomycetes</taxon>
        <taxon>Dipodascales</taxon>
        <taxon>Trichomonascaceae</taxon>
        <taxon>Sugiyamaella</taxon>
    </lineage>
</organism>
<keyword evidence="3" id="KW-1185">Reference proteome</keyword>
<sequence>MNISTSTIQQRRRRPTQNVIEEEDASQLKLGPEFDIKQITHDGLETPLITLNLSETRLLINAALKQRNKEANGANFDGDLENNDDDEDEDFSSSNE</sequence>
<feature type="region of interest" description="Disordered" evidence="1">
    <location>
        <begin position="66"/>
        <end position="96"/>
    </location>
</feature>
<evidence type="ECO:0000313" key="2">
    <source>
        <dbReference type="EMBL" id="ANB11434.1"/>
    </source>
</evidence>
<dbReference type="Proteomes" id="UP000189580">
    <property type="component" value="Chromosome c"/>
</dbReference>
<dbReference type="Gene3D" id="1.20.1250.40">
    <property type="match status" value="1"/>
</dbReference>
<feature type="compositionally biased region" description="Acidic residues" evidence="1">
    <location>
        <begin position="78"/>
        <end position="96"/>
    </location>
</feature>
<dbReference type="AlphaFoldDB" id="A0A167CAK4"/>
<dbReference type="GeneID" id="30036355"/>
<name>A0A167CAK4_9ASCO</name>
<keyword evidence="2" id="KW-0804">Transcription</keyword>
<accession>A0A167CAK4</accession>
<dbReference type="GO" id="GO:0000428">
    <property type="term" value="C:DNA-directed RNA polymerase complex"/>
    <property type="evidence" value="ECO:0007669"/>
    <property type="project" value="UniProtKB-KW"/>
</dbReference>
<feature type="region of interest" description="Disordered" evidence="1">
    <location>
        <begin position="1"/>
        <end position="25"/>
    </location>
</feature>
<dbReference type="EMBL" id="CP014500">
    <property type="protein sequence ID" value="ANB11434.1"/>
    <property type="molecule type" value="Genomic_DNA"/>
</dbReference>
<dbReference type="RefSeq" id="XP_018733911.1">
    <property type="nucleotide sequence ID" value="XM_018881308.1"/>
</dbReference>
<dbReference type="InterPro" id="IPR038324">
    <property type="entry name" value="Rpb4/RPC9_sf"/>
</dbReference>